<organism evidence="5 6">
    <name type="scientific">Paenibacillus odorifer</name>
    <dbReference type="NCBI Taxonomy" id="189426"/>
    <lineage>
        <taxon>Bacteria</taxon>
        <taxon>Bacillati</taxon>
        <taxon>Bacillota</taxon>
        <taxon>Bacilli</taxon>
        <taxon>Bacillales</taxon>
        <taxon>Paenibacillaceae</taxon>
        <taxon>Paenibacillus</taxon>
    </lineage>
</organism>
<comment type="caution">
    <text evidence="5">The sequence shown here is derived from an EMBL/GenBank/DDBJ whole genome shotgun (WGS) entry which is preliminary data.</text>
</comment>
<dbReference type="InterPro" id="IPR029442">
    <property type="entry name" value="GyrI-like"/>
</dbReference>
<evidence type="ECO:0000313" key="6">
    <source>
        <dbReference type="Proteomes" id="UP000187439"/>
    </source>
</evidence>
<dbReference type="PANTHER" id="PTHR47504:SF5">
    <property type="entry name" value="RIGHT ORIGIN-BINDING PROTEIN"/>
    <property type="match status" value="1"/>
</dbReference>
<proteinExistence type="predicted"/>
<dbReference type="InterPro" id="IPR018060">
    <property type="entry name" value="HTH_AraC"/>
</dbReference>
<protein>
    <recommendedName>
        <fullName evidence="4">HTH araC/xylS-type domain-containing protein</fullName>
    </recommendedName>
</protein>
<dbReference type="SMART" id="SM00871">
    <property type="entry name" value="AraC_E_bind"/>
    <property type="match status" value="1"/>
</dbReference>
<evidence type="ECO:0000256" key="1">
    <source>
        <dbReference type="ARBA" id="ARBA00023015"/>
    </source>
</evidence>
<evidence type="ECO:0000313" key="5">
    <source>
        <dbReference type="EMBL" id="OMD34919.1"/>
    </source>
</evidence>
<gene>
    <name evidence="5" type="ORF">BSK52_28295</name>
</gene>
<dbReference type="InterPro" id="IPR050959">
    <property type="entry name" value="MarA-like"/>
</dbReference>
<sequence>MNNRQLIIQALDLIEDRLTTVLPVAVLSKEMGYSLYHFTRLFQAVTGIAPGEYISRRRITEAALDILRMPERSLQDISLDYDFNNYETFTRAFKRMLHTTPTLVRKRCTKSQLPLLPRLYENDLHQAPMDHIISPQLVDLREVILQGTLVKINDNYSVISNAWSLLFNKVTTIHKRIVPEKYYQLGFWPDDYEDNGFSIMCACELKSSPAIVPDHISHSYTSSKSVIYTDSNQALSIHVLPPARYLKFIHRGRSCDIPSTYKYIYGIWLPKTEYRISMPFELEFYGEGYLGPDNENSVSEIYIPLEYI</sequence>
<keyword evidence="1" id="KW-0805">Transcription regulation</keyword>
<dbReference type="SUPFAM" id="SSF55136">
    <property type="entry name" value="Probable bacterial effector-binding domain"/>
    <property type="match status" value="1"/>
</dbReference>
<accession>A0A1R0XIR2</accession>
<dbReference type="AlphaFoldDB" id="A0A1R0XIR2"/>
<dbReference type="Pfam" id="PF12833">
    <property type="entry name" value="HTH_18"/>
    <property type="match status" value="1"/>
</dbReference>
<dbReference type="RefSeq" id="WP_076121682.1">
    <property type="nucleotide sequence ID" value="NZ_MPTC01000048.1"/>
</dbReference>
<keyword evidence="2" id="KW-0238">DNA-binding</keyword>
<evidence type="ECO:0000259" key="4">
    <source>
        <dbReference type="PROSITE" id="PS01124"/>
    </source>
</evidence>
<dbReference type="SMART" id="SM00342">
    <property type="entry name" value="HTH_ARAC"/>
    <property type="match status" value="1"/>
</dbReference>
<feature type="domain" description="HTH araC/xylS-type" evidence="4">
    <location>
        <begin position="8"/>
        <end position="107"/>
    </location>
</feature>
<name>A0A1R0XIR2_9BACL</name>
<dbReference type="Proteomes" id="UP000187439">
    <property type="component" value="Unassembled WGS sequence"/>
</dbReference>
<dbReference type="InterPro" id="IPR010499">
    <property type="entry name" value="AraC_E-bd"/>
</dbReference>
<dbReference type="GO" id="GO:0003700">
    <property type="term" value="F:DNA-binding transcription factor activity"/>
    <property type="evidence" value="ECO:0007669"/>
    <property type="project" value="InterPro"/>
</dbReference>
<evidence type="ECO:0000256" key="2">
    <source>
        <dbReference type="ARBA" id="ARBA00023125"/>
    </source>
</evidence>
<dbReference type="GO" id="GO:0043565">
    <property type="term" value="F:sequence-specific DNA binding"/>
    <property type="evidence" value="ECO:0007669"/>
    <property type="project" value="InterPro"/>
</dbReference>
<dbReference type="InterPro" id="IPR011256">
    <property type="entry name" value="Reg_factor_effector_dom_sf"/>
</dbReference>
<dbReference type="Pfam" id="PF06445">
    <property type="entry name" value="GyrI-like"/>
    <property type="match status" value="1"/>
</dbReference>
<dbReference type="InterPro" id="IPR009057">
    <property type="entry name" value="Homeodomain-like_sf"/>
</dbReference>
<dbReference type="Gene3D" id="1.10.10.60">
    <property type="entry name" value="Homeodomain-like"/>
    <property type="match status" value="2"/>
</dbReference>
<dbReference type="PROSITE" id="PS01124">
    <property type="entry name" value="HTH_ARAC_FAMILY_2"/>
    <property type="match status" value="1"/>
</dbReference>
<dbReference type="PANTHER" id="PTHR47504">
    <property type="entry name" value="RIGHT ORIGIN-BINDING PROTEIN"/>
    <property type="match status" value="1"/>
</dbReference>
<dbReference type="SUPFAM" id="SSF46689">
    <property type="entry name" value="Homeodomain-like"/>
    <property type="match status" value="2"/>
</dbReference>
<evidence type="ECO:0000256" key="3">
    <source>
        <dbReference type="ARBA" id="ARBA00023163"/>
    </source>
</evidence>
<dbReference type="Gene3D" id="3.20.80.10">
    <property type="entry name" value="Regulatory factor, effector binding domain"/>
    <property type="match status" value="1"/>
</dbReference>
<dbReference type="EMBL" id="MPTC01000048">
    <property type="protein sequence ID" value="OMD34919.1"/>
    <property type="molecule type" value="Genomic_DNA"/>
</dbReference>
<keyword evidence="3" id="KW-0804">Transcription</keyword>
<reference evidence="5 6" key="1">
    <citation type="submission" date="2016-10" db="EMBL/GenBank/DDBJ databases">
        <title>Paenibacillus species isolates.</title>
        <authorList>
            <person name="Beno S.M."/>
        </authorList>
    </citation>
    <scope>NUCLEOTIDE SEQUENCE [LARGE SCALE GENOMIC DNA]</scope>
    <source>
        <strain evidence="5 6">FSL H7-0710</strain>
    </source>
</reference>